<dbReference type="SUPFAM" id="SSF52172">
    <property type="entry name" value="CheY-like"/>
    <property type="match status" value="1"/>
</dbReference>
<dbReference type="Pfam" id="PF00072">
    <property type="entry name" value="Response_reg"/>
    <property type="match status" value="1"/>
</dbReference>
<dbReference type="InterPro" id="IPR052893">
    <property type="entry name" value="TCS_response_regulator"/>
</dbReference>
<dbReference type="RefSeq" id="WP_241349745.1">
    <property type="nucleotide sequence ID" value="NZ_JAKZGP010000072.1"/>
</dbReference>
<keyword evidence="1" id="KW-0597">Phosphoprotein</keyword>
<name>A0ABS9V4M5_9BACT</name>
<dbReference type="InterPro" id="IPR011006">
    <property type="entry name" value="CheY-like_superfamily"/>
</dbReference>
<dbReference type="Proteomes" id="UP001165489">
    <property type="component" value="Unassembled WGS sequence"/>
</dbReference>
<organism evidence="3 4">
    <name type="scientific">Belliella filtrata</name>
    <dbReference type="NCBI Taxonomy" id="2923435"/>
    <lineage>
        <taxon>Bacteria</taxon>
        <taxon>Pseudomonadati</taxon>
        <taxon>Bacteroidota</taxon>
        <taxon>Cytophagia</taxon>
        <taxon>Cytophagales</taxon>
        <taxon>Cyclobacteriaceae</taxon>
        <taxon>Belliella</taxon>
    </lineage>
</organism>
<proteinExistence type="predicted"/>
<dbReference type="PROSITE" id="PS50110">
    <property type="entry name" value="RESPONSE_REGULATORY"/>
    <property type="match status" value="1"/>
</dbReference>
<keyword evidence="4" id="KW-1185">Reference proteome</keyword>
<evidence type="ECO:0000313" key="3">
    <source>
        <dbReference type="EMBL" id="MCH7411367.1"/>
    </source>
</evidence>
<dbReference type="Gene3D" id="3.40.50.2300">
    <property type="match status" value="1"/>
</dbReference>
<evidence type="ECO:0000259" key="2">
    <source>
        <dbReference type="PROSITE" id="PS50110"/>
    </source>
</evidence>
<gene>
    <name evidence="3" type="ORF">MM239_18375</name>
</gene>
<feature type="modified residue" description="4-aspartylphosphate" evidence="1">
    <location>
        <position position="62"/>
    </location>
</feature>
<comment type="caution">
    <text evidence="3">The sequence shown here is derived from an EMBL/GenBank/DDBJ whole genome shotgun (WGS) entry which is preliminary data.</text>
</comment>
<sequence length="150" mass="17041">MKSNPLKIVLADDDEADRLLFIEAFDELNAGTYIQTVNDGVELMKLLLQTAIENLPDILFLDINMPKKNGLDCLKEIRSNKKFQEVSIAIFTTSSSQGDMENTFLLGANVYINKPNNFQKLKKILEKSLSYASVYQEPPFNMNNFILNVE</sequence>
<dbReference type="EMBL" id="JAKZGP010000072">
    <property type="protein sequence ID" value="MCH7411367.1"/>
    <property type="molecule type" value="Genomic_DNA"/>
</dbReference>
<dbReference type="PANTHER" id="PTHR44520">
    <property type="entry name" value="RESPONSE REGULATOR RCP1-RELATED"/>
    <property type="match status" value="1"/>
</dbReference>
<protein>
    <submittedName>
        <fullName evidence="3">Response regulator</fullName>
    </submittedName>
</protein>
<reference evidence="3" key="1">
    <citation type="submission" date="2022-03" db="EMBL/GenBank/DDBJ databases">
        <title>De novo assembled genomes of Belliella spp. (Cyclobacteriaceae) strains.</title>
        <authorList>
            <person name="Szabo A."/>
            <person name="Korponai K."/>
            <person name="Felfoldi T."/>
        </authorList>
    </citation>
    <scope>NUCLEOTIDE SEQUENCE</scope>
    <source>
        <strain evidence="3">DSM 111904</strain>
    </source>
</reference>
<accession>A0ABS9V4M5</accession>
<evidence type="ECO:0000256" key="1">
    <source>
        <dbReference type="PROSITE-ProRule" id="PRU00169"/>
    </source>
</evidence>
<evidence type="ECO:0000313" key="4">
    <source>
        <dbReference type="Proteomes" id="UP001165489"/>
    </source>
</evidence>
<dbReference type="PANTHER" id="PTHR44520:SF2">
    <property type="entry name" value="RESPONSE REGULATOR RCP1"/>
    <property type="match status" value="1"/>
</dbReference>
<dbReference type="InterPro" id="IPR001789">
    <property type="entry name" value="Sig_transdc_resp-reg_receiver"/>
</dbReference>
<dbReference type="SMART" id="SM00448">
    <property type="entry name" value="REC"/>
    <property type="match status" value="1"/>
</dbReference>
<feature type="domain" description="Response regulatory" evidence="2">
    <location>
        <begin position="7"/>
        <end position="129"/>
    </location>
</feature>